<dbReference type="NCBIfam" id="TIGR00180">
    <property type="entry name" value="parB_part"/>
    <property type="match status" value="1"/>
</dbReference>
<organism evidence="4 5">
    <name type="scientific">Nocardioides oceani</name>
    <dbReference type="NCBI Taxonomy" id="3058369"/>
    <lineage>
        <taxon>Bacteria</taxon>
        <taxon>Bacillati</taxon>
        <taxon>Actinomycetota</taxon>
        <taxon>Actinomycetes</taxon>
        <taxon>Propionibacteriales</taxon>
        <taxon>Nocardioidaceae</taxon>
        <taxon>Nocardioides</taxon>
    </lineage>
</organism>
<dbReference type="InterPro" id="IPR036086">
    <property type="entry name" value="ParB/Sulfiredoxin_sf"/>
</dbReference>
<sequence>MTDLHPDPNNPREDVGDVTELAKSMAAAGLLQPIIARRDTDTGRLIVVAGHRRLAAAQQLKWGRVPTVVRRDMAPDRVLAAMLIENGQRAGLDPVEEGRALAKLRDDHGISSHAELAHLIGRTQVYVSSRLALLALPTEEQEQLRAGQMNLGDAVRRGRVASGRVRQPGSTGHPHLGVEHDLAARARARCRRLKHKAGGRNSVGGVACGECWESVIRADEREHLHQQSNHRGRCVLCDTTRQEAQA</sequence>
<dbReference type="Pfam" id="PF17762">
    <property type="entry name" value="HTH_ParB"/>
    <property type="match status" value="1"/>
</dbReference>
<reference evidence="4" key="1">
    <citation type="submission" date="2023-06" db="EMBL/GenBank/DDBJ databases">
        <title>Draft genome sequence of Nocardioides sp. SOB77.</title>
        <authorList>
            <person name="Zhang G."/>
        </authorList>
    </citation>
    <scope>NUCLEOTIDE SEQUENCE</scope>
    <source>
        <strain evidence="4">SOB77</strain>
    </source>
</reference>
<dbReference type="Gene3D" id="3.90.1530.30">
    <property type="match status" value="1"/>
</dbReference>
<dbReference type="InterPro" id="IPR041468">
    <property type="entry name" value="HTH_ParB/Spo0J"/>
</dbReference>
<keyword evidence="5" id="KW-1185">Reference proteome</keyword>
<evidence type="ECO:0000256" key="1">
    <source>
        <dbReference type="ARBA" id="ARBA00006295"/>
    </source>
</evidence>
<proteinExistence type="inferred from homology"/>
<dbReference type="InterPro" id="IPR050336">
    <property type="entry name" value="Chromosome_partition/occlusion"/>
</dbReference>
<evidence type="ECO:0000313" key="4">
    <source>
        <dbReference type="EMBL" id="MDN4173947.1"/>
    </source>
</evidence>
<dbReference type="Gene3D" id="1.10.10.2830">
    <property type="match status" value="1"/>
</dbReference>
<dbReference type="SMART" id="SM00470">
    <property type="entry name" value="ParB"/>
    <property type="match status" value="1"/>
</dbReference>
<evidence type="ECO:0000256" key="2">
    <source>
        <dbReference type="ARBA" id="ARBA00022829"/>
    </source>
</evidence>
<protein>
    <submittedName>
        <fullName evidence="4">ParB/RepB/Spo0J family partition protein</fullName>
    </submittedName>
</protein>
<name>A0ABT8FGZ5_9ACTN</name>
<keyword evidence="2" id="KW-0159">Chromosome partition</keyword>
<dbReference type="EMBL" id="JAUHJQ010000005">
    <property type="protein sequence ID" value="MDN4173947.1"/>
    <property type="molecule type" value="Genomic_DNA"/>
</dbReference>
<dbReference type="InterPro" id="IPR004437">
    <property type="entry name" value="ParB/RepB/Spo0J"/>
</dbReference>
<dbReference type="PANTHER" id="PTHR33375:SF1">
    <property type="entry name" value="CHROMOSOME-PARTITIONING PROTEIN PARB-RELATED"/>
    <property type="match status" value="1"/>
</dbReference>
<evidence type="ECO:0000259" key="3">
    <source>
        <dbReference type="SMART" id="SM00470"/>
    </source>
</evidence>
<accession>A0ABT8FGZ5</accession>
<evidence type="ECO:0000313" key="5">
    <source>
        <dbReference type="Proteomes" id="UP001168620"/>
    </source>
</evidence>
<comment type="similarity">
    <text evidence="1">Belongs to the ParB family.</text>
</comment>
<dbReference type="InterPro" id="IPR003115">
    <property type="entry name" value="ParB_N"/>
</dbReference>
<comment type="caution">
    <text evidence="4">The sequence shown here is derived from an EMBL/GenBank/DDBJ whole genome shotgun (WGS) entry which is preliminary data.</text>
</comment>
<feature type="domain" description="ParB-like N-terminal" evidence="3">
    <location>
        <begin position="1"/>
        <end position="87"/>
    </location>
</feature>
<dbReference type="Proteomes" id="UP001168620">
    <property type="component" value="Unassembled WGS sequence"/>
</dbReference>
<dbReference type="Pfam" id="PF02195">
    <property type="entry name" value="ParB_N"/>
    <property type="match status" value="1"/>
</dbReference>
<gene>
    <name evidence="4" type="ORF">QWY28_13380</name>
</gene>
<dbReference type="SUPFAM" id="SSF109709">
    <property type="entry name" value="KorB DNA-binding domain-like"/>
    <property type="match status" value="1"/>
</dbReference>
<dbReference type="SUPFAM" id="SSF110849">
    <property type="entry name" value="ParB/Sulfiredoxin"/>
    <property type="match status" value="1"/>
</dbReference>
<dbReference type="PANTHER" id="PTHR33375">
    <property type="entry name" value="CHROMOSOME-PARTITIONING PROTEIN PARB-RELATED"/>
    <property type="match status" value="1"/>
</dbReference>